<dbReference type="AlphaFoldDB" id="A0A973A7N1"/>
<name>A0A973A7N1_9GAMM</name>
<dbReference type="EMBL" id="JABMOJ010000108">
    <property type="protein sequence ID" value="NQV64305.1"/>
    <property type="molecule type" value="Genomic_DNA"/>
</dbReference>
<evidence type="ECO:0000313" key="1">
    <source>
        <dbReference type="EMBL" id="NQV64305.1"/>
    </source>
</evidence>
<dbReference type="InterPro" id="IPR038086">
    <property type="entry name" value="DUF2789_sf"/>
</dbReference>
<dbReference type="Proteomes" id="UP000754644">
    <property type="component" value="Unassembled WGS sequence"/>
</dbReference>
<gene>
    <name evidence="1" type="ORF">HQ497_02970</name>
</gene>
<reference evidence="1" key="1">
    <citation type="submission" date="2020-05" db="EMBL/GenBank/DDBJ databases">
        <title>Sulfur intermediates as new biogeochemical hubs in an aquatic model microbial ecosystem.</title>
        <authorList>
            <person name="Vigneron A."/>
        </authorList>
    </citation>
    <scope>NUCLEOTIDE SEQUENCE</scope>
    <source>
        <strain evidence="1">Bin.250</strain>
    </source>
</reference>
<protein>
    <submittedName>
        <fullName evidence="1">DUF2789 domain-containing protein</fullName>
    </submittedName>
</protein>
<evidence type="ECO:0000313" key="2">
    <source>
        <dbReference type="Proteomes" id="UP000754644"/>
    </source>
</evidence>
<accession>A0A973A7N1</accession>
<organism evidence="1 2">
    <name type="scientific">SAR86 cluster bacterium</name>
    <dbReference type="NCBI Taxonomy" id="2030880"/>
    <lineage>
        <taxon>Bacteria</taxon>
        <taxon>Pseudomonadati</taxon>
        <taxon>Pseudomonadota</taxon>
        <taxon>Gammaproteobacteria</taxon>
        <taxon>SAR86 cluster</taxon>
    </lineage>
</organism>
<dbReference type="Pfam" id="PF10982">
    <property type="entry name" value="DUF2789"/>
    <property type="match status" value="1"/>
</dbReference>
<comment type="caution">
    <text evidence="1">The sequence shown here is derived from an EMBL/GenBank/DDBJ whole genome shotgun (WGS) entry which is preliminary data.</text>
</comment>
<dbReference type="InterPro" id="IPR021250">
    <property type="entry name" value="DUF2789"/>
</dbReference>
<dbReference type="Gene3D" id="1.10.10.1130">
    <property type="entry name" value="Uncharacterised protein PF10982, DUF2789"/>
    <property type="match status" value="1"/>
</dbReference>
<proteinExistence type="predicted"/>
<sequence length="84" mass="9938">MSDHYHSLTNLFEQLGLGDTDREIRDFIRQHAPLPDHVKLHEASFWRASQANFLQQAKAEDADWAEIVDQLDVMLRTERKNQYE</sequence>